<sequence>MNDLLLTGEDQGADYWPIRFERMGESEEKESEEEEERGRKEPQSFMFHSDTHPISPLPPSHPPLASGQTELQTDTKGKDYAEDVARSSQGCNDERQSQVGLNGTQSESSGEFSLENEGWSSSSSPVQGASSSRRGSDGSPAPPASASTPLTQASAPPKPPRDGSALESYASGRGVWRSSSGRATGPRGVLSQTQAFRTIAITIEGSRATGASPPPTVQVQDKSSGAAGCLDCFSAPLRREGQGGQVGQGQGGQGHSVSRGQGRVLRAFSTLPRASNVISTSEGSSRRASFHSMMSKSATPSPRKNGTDVKDITANPNQISNPTSNPSSALMEPAGGDSSTAAAAAEMEASLEPPALFGSPFTLDSVFTNTIFSESSLVSSGGKSQTFLCLNPALVHNISSGPPLSADIRSFEEEREELSELGDLHREQDEAQEGESGQGPQDCSTSEDYMTVTERSASLAPDNKHSLMA</sequence>
<name>A0AAV6GUQ4_9TELE</name>
<feature type="compositionally biased region" description="Low complexity" evidence="1">
    <location>
        <begin position="120"/>
        <end position="155"/>
    </location>
</feature>
<feature type="region of interest" description="Disordered" evidence="1">
    <location>
        <begin position="1"/>
        <end position="192"/>
    </location>
</feature>
<proteinExistence type="predicted"/>
<gene>
    <name evidence="2" type="ORF">AALO_G00101500</name>
</gene>
<feature type="region of interest" description="Disordered" evidence="1">
    <location>
        <begin position="204"/>
        <end position="261"/>
    </location>
</feature>
<keyword evidence="3" id="KW-1185">Reference proteome</keyword>
<dbReference type="EMBL" id="JADWDJ010000007">
    <property type="protein sequence ID" value="KAG5278670.1"/>
    <property type="molecule type" value="Genomic_DNA"/>
</dbReference>
<evidence type="ECO:0000313" key="2">
    <source>
        <dbReference type="EMBL" id="KAG5278670.1"/>
    </source>
</evidence>
<protein>
    <submittedName>
        <fullName evidence="2">Uncharacterized protein</fullName>
    </submittedName>
</protein>
<feature type="region of interest" description="Disordered" evidence="1">
    <location>
        <begin position="276"/>
        <end position="346"/>
    </location>
</feature>
<feature type="region of interest" description="Disordered" evidence="1">
    <location>
        <begin position="412"/>
        <end position="469"/>
    </location>
</feature>
<feature type="compositionally biased region" description="Basic and acidic residues" evidence="1">
    <location>
        <begin position="73"/>
        <end position="85"/>
    </location>
</feature>
<feature type="compositionally biased region" description="Gly residues" evidence="1">
    <location>
        <begin position="242"/>
        <end position="254"/>
    </location>
</feature>
<feature type="compositionally biased region" description="Low complexity" evidence="1">
    <location>
        <begin position="333"/>
        <end position="346"/>
    </location>
</feature>
<feature type="compositionally biased region" description="Polar residues" evidence="1">
    <location>
        <begin position="86"/>
        <end position="111"/>
    </location>
</feature>
<evidence type="ECO:0000313" key="3">
    <source>
        <dbReference type="Proteomes" id="UP000823561"/>
    </source>
</evidence>
<organism evidence="2 3">
    <name type="scientific">Alosa alosa</name>
    <name type="common">allis shad</name>
    <dbReference type="NCBI Taxonomy" id="278164"/>
    <lineage>
        <taxon>Eukaryota</taxon>
        <taxon>Metazoa</taxon>
        <taxon>Chordata</taxon>
        <taxon>Craniata</taxon>
        <taxon>Vertebrata</taxon>
        <taxon>Euteleostomi</taxon>
        <taxon>Actinopterygii</taxon>
        <taxon>Neopterygii</taxon>
        <taxon>Teleostei</taxon>
        <taxon>Clupei</taxon>
        <taxon>Clupeiformes</taxon>
        <taxon>Clupeoidei</taxon>
        <taxon>Clupeidae</taxon>
        <taxon>Alosa</taxon>
    </lineage>
</organism>
<feature type="compositionally biased region" description="Polar residues" evidence="1">
    <location>
        <begin position="438"/>
        <end position="456"/>
    </location>
</feature>
<dbReference type="Proteomes" id="UP000823561">
    <property type="component" value="Chromosome 7"/>
</dbReference>
<feature type="compositionally biased region" description="Polar residues" evidence="1">
    <location>
        <begin position="276"/>
        <end position="304"/>
    </location>
</feature>
<comment type="caution">
    <text evidence="2">The sequence shown here is derived from an EMBL/GenBank/DDBJ whole genome shotgun (WGS) entry which is preliminary data.</text>
</comment>
<dbReference type="AlphaFoldDB" id="A0AAV6GUQ4"/>
<accession>A0AAV6GUQ4</accession>
<evidence type="ECO:0000256" key="1">
    <source>
        <dbReference type="SAM" id="MobiDB-lite"/>
    </source>
</evidence>
<feature type="compositionally biased region" description="Low complexity" evidence="1">
    <location>
        <begin position="171"/>
        <end position="182"/>
    </location>
</feature>
<reference evidence="2" key="1">
    <citation type="submission" date="2020-10" db="EMBL/GenBank/DDBJ databases">
        <title>Chromosome-scale genome assembly of the Allis shad, Alosa alosa.</title>
        <authorList>
            <person name="Margot Z."/>
            <person name="Christophe K."/>
            <person name="Cabau C."/>
            <person name="Louis A."/>
            <person name="Berthelot C."/>
            <person name="Parey E."/>
            <person name="Roest Crollius H."/>
            <person name="Montfort J."/>
            <person name="Robinson-Rechavi M."/>
            <person name="Bucao C."/>
            <person name="Bouchez O."/>
            <person name="Gislard M."/>
            <person name="Lluch J."/>
            <person name="Milhes M."/>
            <person name="Lampietro C."/>
            <person name="Lopez Roques C."/>
            <person name="Donnadieu C."/>
            <person name="Braasch I."/>
            <person name="Desvignes T."/>
            <person name="Postlethwait J."/>
            <person name="Bobe J."/>
            <person name="Guiguen Y."/>
        </authorList>
    </citation>
    <scope>NUCLEOTIDE SEQUENCE</scope>
    <source>
        <strain evidence="2">M-15738</strain>
        <tissue evidence="2">Blood</tissue>
    </source>
</reference>
<feature type="compositionally biased region" description="Polar residues" evidence="1">
    <location>
        <begin position="314"/>
        <end position="328"/>
    </location>
</feature>